<evidence type="ECO:0000256" key="8">
    <source>
        <dbReference type="ARBA" id="ARBA00022906"/>
    </source>
</evidence>
<evidence type="ECO:0000313" key="15">
    <source>
        <dbReference type="Proteomes" id="UP000234767"/>
    </source>
</evidence>
<keyword evidence="12 13" id="KW-0472">Membrane</keyword>
<keyword evidence="5 13" id="KW-0812">Transmembrane</keyword>
<feature type="transmembrane region" description="Helical" evidence="13">
    <location>
        <begin position="157"/>
        <end position="179"/>
    </location>
</feature>
<evidence type="ECO:0000256" key="13">
    <source>
        <dbReference type="HAMAP-Rule" id="MF_00548"/>
    </source>
</evidence>
<evidence type="ECO:0000256" key="10">
    <source>
        <dbReference type="ARBA" id="ARBA00023004"/>
    </source>
</evidence>
<gene>
    <name evidence="13" type="primary">zupT</name>
    <name evidence="14" type="ORF">CYK00_02460</name>
</gene>
<comment type="similarity">
    <text evidence="2 13">Belongs to the ZIP transporter (TC 2.A.5) family. ZupT subfamily.</text>
</comment>
<dbReference type="EMBL" id="PKJO01000002">
    <property type="protein sequence ID" value="PLA40901.1"/>
    <property type="molecule type" value="Genomic_DNA"/>
</dbReference>
<feature type="binding site" description="M2 metal binding site" evidence="13">
    <location>
        <position position="168"/>
    </location>
    <ligand>
        <name>Fe(2+)</name>
        <dbReference type="ChEBI" id="CHEBI:29033"/>
    </ligand>
</feature>
<comment type="subcellular location">
    <subcellularLocation>
        <location evidence="1 13">Cell membrane</location>
        <topology evidence="1 13">Multi-pass membrane protein</topology>
    </subcellularLocation>
</comment>
<dbReference type="InterPro" id="IPR003689">
    <property type="entry name" value="ZIP"/>
</dbReference>
<dbReference type="Proteomes" id="UP000234767">
    <property type="component" value="Unassembled WGS sequence"/>
</dbReference>
<feature type="transmembrane region" description="Helical" evidence="13">
    <location>
        <begin position="214"/>
        <end position="237"/>
    </location>
</feature>
<feature type="transmembrane region" description="Helical" evidence="13">
    <location>
        <begin position="40"/>
        <end position="57"/>
    </location>
</feature>
<evidence type="ECO:0000256" key="3">
    <source>
        <dbReference type="ARBA" id="ARBA00022448"/>
    </source>
</evidence>
<keyword evidence="7 13" id="KW-0862">Zinc</keyword>
<evidence type="ECO:0000256" key="12">
    <source>
        <dbReference type="ARBA" id="ARBA00023136"/>
    </source>
</evidence>
<keyword evidence="11 13" id="KW-0406">Ion transport</keyword>
<feature type="binding site" description="M2 metal binding site" evidence="13">
    <location>
        <position position="139"/>
    </location>
    <ligand>
        <name>Fe(2+)</name>
        <dbReference type="ChEBI" id="CHEBI:29033"/>
    </ligand>
</feature>
<evidence type="ECO:0000256" key="5">
    <source>
        <dbReference type="ARBA" id="ARBA00022692"/>
    </source>
</evidence>
<keyword evidence="4 13" id="KW-1003">Cell membrane</keyword>
<dbReference type="GO" id="GO:0005385">
    <property type="term" value="F:zinc ion transmembrane transporter activity"/>
    <property type="evidence" value="ECO:0007669"/>
    <property type="project" value="UniProtKB-UniRule"/>
</dbReference>
<evidence type="ECO:0000256" key="2">
    <source>
        <dbReference type="ARBA" id="ARBA00009703"/>
    </source>
</evidence>
<accession>A0A2I1XE33</accession>
<evidence type="ECO:0000256" key="9">
    <source>
        <dbReference type="ARBA" id="ARBA00022989"/>
    </source>
</evidence>
<feature type="binding site" description="M1 metal binding site" evidence="13">
    <location>
        <position position="164"/>
    </location>
    <ligand>
        <name>Zn(2+)</name>
        <dbReference type="ChEBI" id="CHEBI:29105"/>
    </ligand>
</feature>
<dbReference type="GO" id="GO:0046872">
    <property type="term" value="F:metal ion binding"/>
    <property type="evidence" value="ECO:0007669"/>
    <property type="project" value="UniProtKB-KW"/>
</dbReference>
<evidence type="ECO:0000256" key="7">
    <source>
        <dbReference type="ARBA" id="ARBA00022833"/>
    </source>
</evidence>
<keyword evidence="8 13" id="KW-0864">Zinc transport</keyword>
<organism evidence="14 15">
    <name type="scientific">Neisseria sicca</name>
    <dbReference type="NCBI Taxonomy" id="490"/>
    <lineage>
        <taxon>Bacteria</taxon>
        <taxon>Pseudomonadati</taxon>
        <taxon>Pseudomonadota</taxon>
        <taxon>Betaproteobacteria</taxon>
        <taxon>Neisseriales</taxon>
        <taxon>Neisseriaceae</taxon>
        <taxon>Neisseria</taxon>
    </lineage>
</organism>
<dbReference type="PANTHER" id="PTHR11040">
    <property type="entry name" value="ZINC/IRON TRANSPORTER"/>
    <property type="match status" value="1"/>
</dbReference>
<dbReference type="GO" id="GO:0005886">
    <property type="term" value="C:plasma membrane"/>
    <property type="evidence" value="ECO:0007669"/>
    <property type="project" value="UniProtKB-SubCell"/>
</dbReference>
<evidence type="ECO:0000256" key="6">
    <source>
        <dbReference type="ARBA" id="ARBA00022723"/>
    </source>
</evidence>
<name>A0A2I1XE33_NEISI</name>
<feature type="transmembrane region" description="Helical" evidence="13">
    <location>
        <begin position="77"/>
        <end position="99"/>
    </location>
</feature>
<feature type="transmembrane region" description="Helical" evidence="13">
    <location>
        <begin position="12"/>
        <end position="33"/>
    </location>
</feature>
<evidence type="ECO:0000313" key="14">
    <source>
        <dbReference type="EMBL" id="PLA40901.1"/>
    </source>
</evidence>
<dbReference type="InterPro" id="IPR023498">
    <property type="entry name" value="Zn_transptr_ZupT"/>
</dbReference>
<comment type="catalytic activity">
    <reaction evidence="13">
        <text>Zn(2+)(in) = Zn(2+)(out)</text>
        <dbReference type="Rhea" id="RHEA:29351"/>
        <dbReference type="ChEBI" id="CHEBI:29105"/>
    </reaction>
</comment>
<feature type="binding site" description="M2 metal binding site" evidence="13">
    <location>
        <position position="197"/>
    </location>
    <ligand>
        <name>Fe(2+)</name>
        <dbReference type="ChEBI" id="CHEBI:29033"/>
    </ligand>
</feature>
<feature type="binding site" description="M2 metal binding site" evidence="13">
    <location>
        <position position="165"/>
    </location>
    <ligand>
        <name>Fe(2+)</name>
        <dbReference type="ChEBI" id="CHEBI:29033"/>
    </ligand>
</feature>
<dbReference type="NCBIfam" id="NF003243">
    <property type="entry name" value="PRK04201.1"/>
    <property type="match status" value="1"/>
</dbReference>
<proteinExistence type="inferred from homology"/>
<sequence>MLDIALPNLITAFGITLAAGLFTVLGSGLVMFSKTPNPRVLSFGLAFAGGAMVYVSLTEIFNKSNEAFVEVYDKDKAFAAATLAFLAGMGAIALIDRIVPNPHETLDPHDPAFQENKRRHIARVGMMAAFAITAHNFPEGLATFFATLENPAVGMPLALAIAIHNIPEGISIAAPVYFATRNRKKTVLACLASGLAEPLGAVLGYTMLKPFLSPFVFGAVFGVIAGVMVFLALDELLPAAKRYSDGHETVYGLTSGMAVIALSLVLFHF</sequence>
<keyword evidence="3 13" id="KW-0813">Transport</keyword>
<protein>
    <recommendedName>
        <fullName evidence="13">Zinc transporter ZupT</fullName>
    </recommendedName>
</protein>
<comment type="function">
    <text evidence="13">Mediates zinc uptake. May also transport other divalent cations.</text>
</comment>
<feature type="binding site" description="M1 metal binding site" evidence="13">
    <location>
        <position position="168"/>
    </location>
    <ligand>
        <name>Zn(2+)</name>
        <dbReference type="ChEBI" id="CHEBI:29105"/>
    </ligand>
</feature>
<feature type="transmembrane region" description="Helical" evidence="13">
    <location>
        <begin position="120"/>
        <end position="137"/>
    </location>
</feature>
<dbReference type="RefSeq" id="WP_070612945.1">
    <property type="nucleotide sequence ID" value="NZ_CP072524.1"/>
</dbReference>
<feature type="binding site" description="M2 metal binding site" evidence="13">
    <location>
        <position position="136"/>
    </location>
    <ligand>
        <name>Fe(2+)</name>
        <dbReference type="ChEBI" id="CHEBI:29033"/>
    </ligand>
</feature>
<dbReference type="Pfam" id="PF02535">
    <property type="entry name" value="Zip"/>
    <property type="match status" value="1"/>
</dbReference>
<dbReference type="GeneID" id="64351339"/>
<feature type="transmembrane region" description="Helical" evidence="13">
    <location>
        <begin position="249"/>
        <end position="267"/>
    </location>
</feature>
<reference evidence="14 15" key="1">
    <citation type="submission" date="2017-12" db="EMBL/GenBank/DDBJ databases">
        <title>Phylogenetic diversity of female urinary microbiome.</title>
        <authorList>
            <person name="Thomas-White K."/>
            <person name="Wolfe A.J."/>
        </authorList>
    </citation>
    <scope>NUCLEOTIDE SEQUENCE [LARGE SCALE GENOMIC DNA]</scope>
    <source>
        <strain evidence="14 15">UMB0321</strain>
    </source>
</reference>
<feature type="binding site" description="M1 metal binding site" evidence="13">
    <location>
        <position position="139"/>
    </location>
    <ligand>
        <name>Zn(2+)</name>
        <dbReference type="ChEBI" id="CHEBI:29105"/>
    </ligand>
</feature>
<dbReference type="PANTHER" id="PTHR11040:SF205">
    <property type="entry name" value="ZINC TRANSPORTER ZUPT"/>
    <property type="match status" value="1"/>
</dbReference>
<comment type="caution">
    <text evidence="14">The sequence shown here is derived from an EMBL/GenBank/DDBJ whole genome shotgun (WGS) entry which is preliminary data.</text>
</comment>
<evidence type="ECO:0000256" key="4">
    <source>
        <dbReference type="ARBA" id="ARBA00022475"/>
    </source>
</evidence>
<evidence type="ECO:0000256" key="1">
    <source>
        <dbReference type="ARBA" id="ARBA00004651"/>
    </source>
</evidence>
<dbReference type="AlphaFoldDB" id="A0A2I1XE33"/>
<keyword evidence="9 13" id="KW-1133">Transmembrane helix</keyword>
<evidence type="ECO:0000256" key="11">
    <source>
        <dbReference type="ARBA" id="ARBA00023065"/>
    </source>
</evidence>
<dbReference type="HAMAP" id="MF_00548">
    <property type="entry name" value="ZupT"/>
    <property type="match status" value="1"/>
</dbReference>
<keyword evidence="6" id="KW-0479">Metal-binding</keyword>
<keyword evidence="10" id="KW-0408">Iron</keyword>